<feature type="transmembrane region" description="Helical" evidence="3">
    <location>
        <begin position="72"/>
        <end position="89"/>
    </location>
</feature>
<proteinExistence type="predicted"/>
<keyword evidence="3" id="KW-1133">Transmembrane helix</keyword>
<evidence type="ECO:0000313" key="4">
    <source>
        <dbReference type="EMBL" id="RKN84814.1"/>
    </source>
</evidence>
<evidence type="ECO:0008006" key="6">
    <source>
        <dbReference type="Google" id="ProtNLM"/>
    </source>
</evidence>
<keyword evidence="5" id="KW-1185">Reference proteome</keyword>
<dbReference type="PANTHER" id="PTHR43215:SF14">
    <property type="entry name" value="RADIAL SPOKE HEAD 1 HOMOLOG"/>
    <property type="match status" value="1"/>
</dbReference>
<dbReference type="PANTHER" id="PTHR43215">
    <property type="entry name" value="RADIAL SPOKE HEAD 1 HOMOLOG"/>
    <property type="match status" value="1"/>
</dbReference>
<dbReference type="SUPFAM" id="SSF82185">
    <property type="entry name" value="Histone H3 K4-specific methyltransferase SET7/9 N-terminal domain"/>
    <property type="match status" value="2"/>
</dbReference>
<organism evidence="4 5">
    <name type="scientific">Paenibacillus ginsengarvi</name>
    <dbReference type="NCBI Taxonomy" id="400777"/>
    <lineage>
        <taxon>Bacteria</taxon>
        <taxon>Bacillati</taxon>
        <taxon>Bacillota</taxon>
        <taxon>Bacilli</taxon>
        <taxon>Bacillales</taxon>
        <taxon>Paenibacillaceae</taxon>
        <taxon>Paenibacillus</taxon>
    </lineage>
</organism>
<evidence type="ECO:0000313" key="5">
    <source>
        <dbReference type="Proteomes" id="UP000282311"/>
    </source>
</evidence>
<keyword evidence="3" id="KW-0812">Transmembrane</keyword>
<dbReference type="EMBL" id="RBAH01000007">
    <property type="protein sequence ID" value="RKN84814.1"/>
    <property type="molecule type" value="Genomic_DNA"/>
</dbReference>
<dbReference type="OrthoDB" id="1777834at2"/>
<reference evidence="4 5" key="1">
    <citation type="journal article" date="2007" name="Int. J. Syst. Evol. Microbiol.">
        <title>Paenibacillus ginsengarvi sp. nov., isolated from soil from ginseng cultivation.</title>
        <authorList>
            <person name="Yoon M.H."/>
            <person name="Ten L.N."/>
            <person name="Im W.T."/>
        </authorList>
    </citation>
    <scope>NUCLEOTIDE SEQUENCE [LARGE SCALE GENOMIC DNA]</scope>
    <source>
        <strain evidence="4 5">KCTC 13059</strain>
    </source>
</reference>
<dbReference type="InterPro" id="IPR003409">
    <property type="entry name" value="MORN"/>
</dbReference>
<evidence type="ECO:0000256" key="3">
    <source>
        <dbReference type="SAM" id="Phobius"/>
    </source>
</evidence>
<name>A0A3B0CJV4_9BACL</name>
<dbReference type="Pfam" id="PF02493">
    <property type="entry name" value="MORN"/>
    <property type="match status" value="7"/>
</dbReference>
<evidence type="ECO:0000256" key="1">
    <source>
        <dbReference type="ARBA" id="ARBA00022737"/>
    </source>
</evidence>
<gene>
    <name evidence="4" type="ORF">D7M11_12595</name>
</gene>
<dbReference type="SMART" id="SM00698">
    <property type="entry name" value="MORN"/>
    <property type="match status" value="8"/>
</dbReference>
<feature type="compositionally biased region" description="Low complexity" evidence="2">
    <location>
        <begin position="446"/>
        <end position="461"/>
    </location>
</feature>
<comment type="caution">
    <text evidence="4">The sequence shown here is derived from an EMBL/GenBank/DDBJ whole genome shotgun (WGS) entry which is preliminary data.</text>
</comment>
<keyword evidence="1" id="KW-0677">Repeat</keyword>
<dbReference type="RefSeq" id="WP_120747556.1">
    <property type="nucleotide sequence ID" value="NZ_RBAH01000007.1"/>
</dbReference>
<dbReference type="Proteomes" id="UP000282311">
    <property type="component" value="Unassembled WGS sequence"/>
</dbReference>
<accession>A0A3B0CJV4</accession>
<dbReference type="Gene3D" id="2.20.110.10">
    <property type="entry name" value="Histone H3 K4-specific methyltransferase SET7/9 N-terminal domain"/>
    <property type="match status" value="3"/>
</dbReference>
<protein>
    <recommendedName>
        <fullName evidence="6">Antitoxin component YwqK of the YwqJK toxin-antitoxin module</fullName>
    </recommendedName>
</protein>
<dbReference type="AlphaFoldDB" id="A0A3B0CJV4"/>
<evidence type="ECO:0000256" key="2">
    <source>
        <dbReference type="SAM" id="MobiDB-lite"/>
    </source>
</evidence>
<feature type="region of interest" description="Disordered" evidence="2">
    <location>
        <begin position="400"/>
        <end position="461"/>
    </location>
</feature>
<keyword evidence="3" id="KW-0472">Membrane</keyword>
<sequence length="598" mass="63953">MSFNPVKTLETVFKPILNPMIFKILKPIREVGKLPGIVIKKFQAVVNGFVNRKETSLRNYVGIGSYYVSKRLLLIAALAVMALVYFLFIQPPAFVNKWFHRVPVLVENTPKAVAYTGNAKLVDEGKRPRYTGDLVDGQFSGKGKLYNEYGTLVYEGDFDKGLKSGSGSLYGDGKLLYKGAFAADLYSGEGTLFREDRKIVYTGAFQNGKYSGAGKLYDEKSTLIYDGAFLEGAYHGPGKQFAASGQLVYEGEFSAGDYNGAGKKYDESGKPVYEGAFLSGRYAGEGTEFYPSGLVKYKGLFAAGTYNGAGELFDDKGVLRFKGTFQNGTLSGAGEAYDEAGKLAYKGEFAGGVYDGIGILYDKDGAVVVKSFFEKGRISLQKFIGLPSKRVEELLGKPTETALLDQPLPDAATSSGEAPAEQGKADTGSVPAAPNKKDDATKGDLTGTTTNVATSSSSAAAGTTAAATNVPSATAAAAGAGAATNTVPGVKFQMNYADLQISFIVEPSKSNPKEAVVSELHVWGSKPLAVLQPLIAAFKDGEKTNAEGFSVLELLSREPGGMTVSRYYRDDYLYSMTFVAGEKMAHELEIVGVERVKH</sequence>